<accession>A0A158P574</accession>
<evidence type="ECO:0000256" key="2">
    <source>
        <dbReference type="SAM" id="SignalP"/>
    </source>
</evidence>
<proteinExistence type="predicted"/>
<feature type="domain" description="Apple" evidence="3">
    <location>
        <begin position="755"/>
        <end position="846"/>
    </location>
</feature>
<dbReference type="AlphaFoldDB" id="A0A158P574"/>
<name>A0A158P574_TETUR</name>
<evidence type="ECO:0000259" key="3">
    <source>
        <dbReference type="PROSITE" id="PS50948"/>
    </source>
</evidence>
<keyword evidence="5" id="KW-1185">Reference proteome</keyword>
<keyword evidence="1" id="KW-0812">Transmembrane</keyword>
<evidence type="ECO:0000313" key="4">
    <source>
        <dbReference type="EnsemblMetazoa" id="tetur16g04159.1"/>
    </source>
</evidence>
<organism evidence="4 5">
    <name type="scientific">Tetranychus urticae</name>
    <name type="common">Two-spotted spider mite</name>
    <dbReference type="NCBI Taxonomy" id="32264"/>
    <lineage>
        <taxon>Eukaryota</taxon>
        <taxon>Metazoa</taxon>
        <taxon>Ecdysozoa</taxon>
        <taxon>Arthropoda</taxon>
        <taxon>Chelicerata</taxon>
        <taxon>Arachnida</taxon>
        <taxon>Acari</taxon>
        <taxon>Acariformes</taxon>
        <taxon>Trombidiformes</taxon>
        <taxon>Prostigmata</taxon>
        <taxon>Eleutherengona</taxon>
        <taxon>Raphignathae</taxon>
        <taxon>Tetranychoidea</taxon>
        <taxon>Tetranychidae</taxon>
        <taxon>Tetranychus</taxon>
    </lineage>
</organism>
<sequence length="1030" mass="117986">MKNFLHFSFFLCFLYSINSILCDNFKCPERGKVGKLKVPNVLSLIDKQNGYHASVEVINPTRNNLVHDYYDLQNKVGFIDLEAFIQSKIYRRYYYHSTGEKIAVREGICKRLELTQNEKIESIKDWFELKDIVASSEMFKDLVHLGPTGLMIYANSKSDKASFIGSELIEGRTVNHWFYCSNPNGPYIDFYFDVKTSLPYRFSLYYPKWIETQEAISINETQTVKKQVDSDSKYVYNFYMFKPLVISSDDPIPYPLGYGCARKGTRPSTPLPNFSQVNNFNLDMEAIITYPHHDPIKSTARVMKRGDVISYEIQENGTSVRFIELPPPLGRFQVDEHTGQCSHSTTAYPFDVTLVTRWPSDKNQVFNLFYYLLMKPPKDQALTFIGDIPLGPFRVEEYKATNFFRNGIAAIIDYYYTQNTSNSVPSKVIFTEDPSDYYSYETQVEVTIINYKEVYIDYEDRFDVSGCYEEPGSYTWFQLLFSNPSLSEFNLEAIRQSTEEYLTSFIPVTRIGEIHAQQVDFNVYVTVKLYDRVNLIKGYLLHNTYKINNPAYIVKRFKVEDCEQLCSATEKCFDFSYCDDYDCSIYQSTRSSQYSTSFHYTEGCISYSRSKYQFDLIPLVNKNYLSAISHVLQQIRNKVSSGNFRLLGLSAEDLFIVNGPEEIGDISQELHRRGSFKPLRGEDFPIIRTDRHFNEGQFKIEKSTLNECFIACLNDDDCNTLSYCVNQNKECILSGETSSSLNDTFEDKTSHADGCDIYQKSFINLFHEYPGKNLVLDAVSTIPDVPIGDCASTCAQSESFNCESFDYCENNNNRNQSICLLHVNHIVIDKTREINITNWKFAEAGCSHYSKKSELDYEHKVGLALKDDMKESIVATFDHLSLEHCASKCNSDPNCFTLEFCETIDYNQISGRSASLSSCTLTNLKPSNIQPHLFEESKSKTKICSIYINHKKITGKSEADPPIQTNTTESLTKTSTKSNDFSLAIGLGTIAFILAFAAGFTGFKFTPKEGFVKKAKLKMTVPMKPTRETK</sequence>
<evidence type="ECO:0000256" key="1">
    <source>
        <dbReference type="SAM" id="Phobius"/>
    </source>
</evidence>
<keyword evidence="1" id="KW-0472">Membrane</keyword>
<dbReference type="EMBL" id="CAEY01000295">
    <property type="status" value="NOT_ANNOTATED_CDS"/>
    <property type="molecule type" value="Genomic_DNA"/>
</dbReference>
<dbReference type="PROSITE" id="PS50948">
    <property type="entry name" value="PAN"/>
    <property type="match status" value="1"/>
</dbReference>
<dbReference type="Gene3D" id="3.50.4.10">
    <property type="entry name" value="Hepatocyte Growth Factor"/>
    <property type="match status" value="1"/>
</dbReference>
<reference evidence="4" key="2">
    <citation type="submission" date="2016-04" db="UniProtKB">
        <authorList>
            <consortium name="EnsemblMetazoa"/>
        </authorList>
    </citation>
    <scope>IDENTIFICATION</scope>
</reference>
<reference evidence="5" key="1">
    <citation type="submission" date="2011-08" db="EMBL/GenBank/DDBJ databases">
        <authorList>
            <person name="Rombauts S."/>
        </authorList>
    </citation>
    <scope>NUCLEOTIDE SEQUENCE</scope>
    <source>
        <strain evidence="5">London</strain>
    </source>
</reference>
<dbReference type="InterPro" id="IPR003609">
    <property type="entry name" value="Pan_app"/>
</dbReference>
<dbReference type="SUPFAM" id="SSF57414">
    <property type="entry name" value="Hairpin loop containing domain-like"/>
    <property type="match status" value="1"/>
</dbReference>
<protein>
    <recommendedName>
        <fullName evidence="3">Apple domain-containing protein</fullName>
    </recommendedName>
</protein>
<dbReference type="EnsemblMetazoa" id="tetur16g04159.1">
    <property type="protein sequence ID" value="tetur16g04159.1"/>
    <property type="gene ID" value="tetur16g04159"/>
</dbReference>
<dbReference type="Proteomes" id="UP000015104">
    <property type="component" value="Unassembled WGS sequence"/>
</dbReference>
<dbReference type="SMART" id="SM00473">
    <property type="entry name" value="PAN_AP"/>
    <property type="match status" value="2"/>
</dbReference>
<keyword evidence="1" id="KW-1133">Transmembrane helix</keyword>
<feature type="chain" id="PRO_5007630076" description="Apple domain-containing protein" evidence="2">
    <location>
        <begin position="20"/>
        <end position="1030"/>
    </location>
</feature>
<keyword evidence="2" id="KW-0732">Signal</keyword>
<feature type="transmembrane region" description="Helical" evidence="1">
    <location>
        <begin position="981"/>
        <end position="1003"/>
    </location>
</feature>
<feature type="signal peptide" evidence="2">
    <location>
        <begin position="1"/>
        <end position="19"/>
    </location>
</feature>
<evidence type="ECO:0000313" key="5">
    <source>
        <dbReference type="Proteomes" id="UP000015104"/>
    </source>
</evidence>
<dbReference type="Pfam" id="PF14295">
    <property type="entry name" value="PAN_4"/>
    <property type="match status" value="4"/>
</dbReference>